<keyword evidence="2" id="KW-1185">Reference proteome</keyword>
<dbReference type="InterPro" id="IPR036844">
    <property type="entry name" value="Hint_dom_sf"/>
</dbReference>
<reference evidence="1 2" key="1">
    <citation type="submission" date="2019-09" db="EMBL/GenBank/DDBJ databases">
        <title>Genome sequence and assembly of Taibaiella sp.</title>
        <authorList>
            <person name="Chhetri G."/>
        </authorList>
    </citation>
    <scope>NUCLEOTIDE SEQUENCE [LARGE SCALE GENOMIC DNA]</scope>
    <source>
        <strain evidence="1 2">KVB11</strain>
    </source>
</reference>
<sequence>MSLASDTTITLSSGISALSELKIGDMVLAWRPKESINKPVIFSSGTEGGSRGQMVMYIEFDGNSLITTMDQVMILSDQTLKRADRLIAHFDRLLRADGQPVNVSKVSAGMYSKGLHHVAIDSSGTGGDHLIIANGVVCGDYLLETRI</sequence>
<dbReference type="RefSeq" id="WP_150030764.1">
    <property type="nucleotide sequence ID" value="NZ_VWSH01000001.1"/>
</dbReference>
<dbReference type="AlphaFoldDB" id="A0A5M6CLT8"/>
<evidence type="ECO:0008006" key="3">
    <source>
        <dbReference type="Google" id="ProtNLM"/>
    </source>
</evidence>
<dbReference type="Gene3D" id="2.170.16.10">
    <property type="entry name" value="Hedgehog/Intein (Hint) domain"/>
    <property type="match status" value="1"/>
</dbReference>
<evidence type="ECO:0000313" key="2">
    <source>
        <dbReference type="Proteomes" id="UP000323632"/>
    </source>
</evidence>
<protein>
    <recommendedName>
        <fullName evidence="3">Hedgehog/Intein (Hint) domain-containing protein</fullName>
    </recommendedName>
</protein>
<dbReference type="Proteomes" id="UP000323632">
    <property type="component" value="Unassembled WGS sequence"/>
</dbReference>
<accession>A0A5M6CLT8</accession>
<evidence type="ECO:0000313" key="1">
    <source>
        <dbReference type="EMBL" id="KAA5536191.1"/>
    </source>
</evidence>
<dbReference type="SUPFAM" id="SSF51294">
    <property type="entry name" value="Hedgehog/intein (Hint) domain"/>
    <property type="match status" value="1"/>
</dbReference>
<name>A0A5M6CLT8_9BACT</name>
<comment type="caution">
    <text evidence="1">The sequence shown here is derived from an EMBL/GenBank/DDBJ whole genome shotgun (WGS) entry which is preliminary data.</text>
</comment>
<proteinExistence type="predicted"/>
<dbReference type="EMBL" id="VWSH01000001">
    <property type="protein sequence ID" value="KAA5536191.1"/>
    <property type="molecule type" value="Genomic_DNA"/>
</dbReference>
<gene>
    <name evidence="1" type="ORF">F0919_00550</name>
</gene>
<organism evidence="1 2">
    <name type="scientific">Taibaiella lutea</name>
    <dbReference type="NCBI Taxonomy" id="2608001"/>
    <lineage>
        <taxon>Bacteria</taxon>
        <taxon>Pseudomonadati</taxon>
        <taxon>Bacteroidota</taxon>
        <taxon>Chitinophagia</taxon>
        <taxon>Chitinophagales</taxon>
        <taxon>Chitinophagaceae</taxon>
        <taxon>Taibaiella</taxon>
    </lineage>
</organism>